<evidence type="ECO:0000313" key="4">
    <source>
        <dbReference type="EMBL" id="KAL2046327.1"/>
    </source>
</evidence>
<feature type="compositionally biased region" description="Low complexity" evidence="1">
    <location>
        <begin position="621"/>
        <end position="632"/>
    </location>
</feature>
<evidence type="ECO:0000256" key="1">
    <source>
        <dbReference type="SAM" id="MobiDB-lite"/>
    </source>
</evidence>
<evidence type="ECO:0000259" key="3">
    <source>
        <dbReference type="Pfam" id="PF25130"/>
    </source>
</evidence>
<dbReference type="Pfam" id="PF25130">
    <property type="entry name" value="DUF7820"/>
    <property type="match status" value="1"/>
</dbReference>
<name>A0ABR4AKN3_9LECA</name>
<feature type="region of interest" description="Disordered" evidence="1">
    <location>
        <begin position="1"/>
        <end position="127"/>
    </location>
</feature>
<feature type="region of interest" description="Disordered" evidence="1">
    <location>
        <begin position="294"/>
        <end position="337"/>
    </location>
</feature>
<dbReference type="EMBL" id="JBEFKJ010000004">
    <property type="protein sequence ID" value="KAL2046327.1"/>
    <property type="molecule type" value="Genomic_DNA"/>
</dbReference>
<keyword evidence="2" id="KW-1133">Transmembrane helix</keyword>
<keyword evidence="5" id="KW-1185">Reference proteome</keyword>
<feature type="compositionally biased region" description="Basic and acidic residues" evidence="1">
    <location>
        <begin position="39"/>
        <end position="53"/>
    </location>
</feature>
<keyword evidence="2" id="KW-0472">Membrane</keyword>
<dbReference type="PANTHER" id="PTHR42078:SF1">
    <property type="entry name" value="GLUCAN 1, 4-ALPHA-GLUCOSIDASE"/>
    <property type="match status" value="1"/>
</dbReference>
<gene>
    <name evidence="4" type="ORF">N7G274_001774</name>
</gene>
<dbReference type="Proteomes" id="UP001590950">
    <property type="component" value="Unassembled WGS sequence"/>
</dbReference>
<feature type="region of interest" description="Disordered" evidence="1">
    <location>
        <begin position="609"/>
        <end position="666"/>
    </location>
</feature>
<feature type="compositionally biased region" description="Polar residues" evidence="1">
    <location>
        <begin position="646"/>
        <end position="655"/>
    </location>
</feature>
<feature type="compositionally biased region" description="Polar residues" evidence="1">
    <location>
        <begin position="113"/>
        <end position="127"/>
    </location>
</feature>
<feature type="transmembrane region" description="Helical" evidence="2">
    <location>
        <begin position="353"/>
        <end position="377"/>
    </location>
</feature>
<evidence type="ECO:0000313" key="5">
    <source>
        <dbReference type="Proteomes" id="UP001590950"/>
    </source>
</evidence>
<proteinExistence type="predicted"/>
<accession>A0ABR4AKN3</accession>
<dbReference type="InterPro" id="IPR056722">
    <property type="entry name" value="DUF7820"/>
</dbReference>
<feature type="domain" description="DUF7820" evidence="3">
    <location>
        <begin position="413"/>
        <end position="762"/>
    </location>
</feature>
<organism evidence="4 5">
    <name type="scientific">Stereocaulon virgatum</name>
    <dbReference type="NCBI Taxonomy" id="373712"/>
    <lineage>
        <taxon>Eukaryota</taxon>
        <taxon>Fungi</taxon>
        <taxon>Dikarya</taxon>
        <taxon>Ascomycota</taxon>
        <taxon>Pezizomycotina</taxon>
        <taxon>Lecanoromycetes</taxon>
        <taxon>OSLEUM clade</taxon>
        <taxon>Lecanoromycetidae</taxon>
        <taxon>Lecanorales</taxon>
        <taxon>Lecanorineae</taxon>
        <taxon>Stereocaulaceae</taxon>
        <taxon>Stereocaulon</taxon>
    </lineage>
</organism>
<keyword evidence="2" id="KW-0812">Transmembrane</keyword>
<evidence type="ECO:0000256" key="2">
    <source>
        <dbReference type="SAM" id="Phobius"/>
    </source>
</evidence>
<reference evidence="4 5" key="1">
    <citation type="submission" date="2024-09" db="EMBL/GenBank/DDBJ databases">
        <title>Rethinking Asexuality: The Enigmatic Case of Functional Sexual Genes in Lepraria (Stereocaulaceae).</title>
        <authorList>
            <person name="Doellman M."/>
            <person name="Sun Y."/>
            <person name="Barcenas-Pena A."/>
            <person name="Lumbsch H.T."/>
            <person name="Grewe F."/>
        </authorList>
    </citation>
    <scope>NUCLEOTIDE SEQUENCE [LARGE SCALE GENOMIC DNA]</scope>
    <source>
        <strain evidence="4 5">Mercado 3170</strain>
    </source>
</reference>
<dbReference type="PANTHER" id="PTHR42078">
    <property type="entry name" value="GLUCAN 1, 4-ALPHA-GLUCOSIDASE"/>
    <property type="match status" value="1"/>
</dbReference>
<protein>
    <recommendedName>
        <fullName evidence="3">DUF7820 domain-containing protein</fullName>
    </recommendedName>
</protein>
<sequence>MAEERSTSSAQRPRPRGSVRSSNPNVFSDDYALGPLELTDSRHTNLPDHDGSHDVGSLFQVPDTPRRSLSFQRTPEGSFGRSRGSQRSDGHSSITSRFDEHGSQASRGPRSVASISDSGHSLSTPHRSIRSISTLGYPRAQSPYQGATGPSHPYGMYPQDIGVARTPSVATTSTIRQPERLYSGPNGPTQPYGLYTQNTVSEDDQNVVAGMPSAIGAGFPGLQGQNYERRLGPDGEDVDDLIGPDGYAEQLPPYSRYANGVPPRYSSGIGSFRRSMAAPPPMEESQETLNNLESPARTRGDAGAVDPFGDSATELDSTTPTVAAPSKDEGGNFKERVREKSRRKVCCGVLPCWLLGLIIMAIISAVFLGGIIGGLFAHRRGVEKGREEASSTVTVPATEVAATPTITVNTSNAPDIEPLISTPTNLPPLPTGSYNVTLENPDLASNSCLSNAAQGSAWDCATGANLSITITMSNGFPWIQVSYPSLPNTTIRYGSQPPQFDGQAPMILMGSRVDSSKGPAWVFVQSFNKVVILPQGNLFSPYPVPRSKRSLWDRWLFNENGIGEPTRVQERDLHSRWTDSHTAKAPDRPWFCFWNRTTLEGLVFVTQDAERNPDDPKPLPTAAATSTAHSSSLITNSPRPSPASDIDQQPASQIKRQPPPSPSLYPKLVKITEHRNYINAFPPYCQQMQILDNGLPAPIVDPNTGGSIIVNLTEEGTILTDSFQQNAAGPGFPPVPTTPPFSQVRKRVKSKRDKTLCQCQWTGGA</sequence>
<feature type="compositionally biased region" description="Basic and acidic residues" evidence="1">
    <location>
        <begin position="326"/>
        <end position="337"/>
    </location>
</feature>
<comment type="caution">
    <text evidence="4">The sequence shown here is derived from an EMBL/GenBank/DDBJ whole genome shotgun (WGS) entry which is preliminary data.</text>
</comment>
<feature type="compositionally biased region" description="Low complexity" evidence="1">
    <location>
        <begin position="77"/>
        <end position="93"/>
    </location>
</feature>